<evidence type="ECO:0000313" key="6">
    <source>
        <dbReference type="EMBL" id="EDO37400.1"/>
    </source>
</evidence>
<keyword evidence="7" id="KW-1185">Reference proteome</keyword>
<dbReference type="PANTHER" id="PTHR13610">
    <property type="entry name" value="METHYLTRANSFERASE DOMAIN-CONTAINING PROTEIN"/>
    <property type="match status" value="1"/>
</dbReference>
<dbReference type="KEGG" id="nve:5508920"/>
<dbReference type="InterPro" id="IPR029063">
    <property type="entry name" value="SAM-dependent_MTases_sf"/>
</dbReference>
<keyword evidence="3" id="KW-0808">Transferase</keyword>
<comment type="similarity">
    <text evidence="1">Belongs to the ANT/ATPSC lysine N-methyltransferase family.</text>
</comment>
<evidence type="ECO:0000256" key="3">
    <source>
        <dbReference type="ARBA" id="ARBA00022679"/>
    </source>
</evidence>
<dbReference type="Proteomes" id="UP000001593">
    <property type="component" value="Unassembled WGS sequence"/>
</dbReference>
<dbReference type="STRING" id="45351.A7SFW8"/>
<evidence type="ECO:0000313" key="7">
    <source>
        <dbReference type="Proteomes" id="UP000001593"/>
    </source>
</evidence>
<dbReference type="GO" id="GO:1905706">
    <property type="term" value="P:regulation of mitochondrial ATP synthesis coupled proton transport"/>
    <property type="evidence" value="ECO:0000318"/>
    <property type="project" value="GO_Central"/>
</dbReference>
<dbReference type="InParanoid" id="A7SFW8"/>
<feature type="non-terminal residue" evidence="6">
    <location>
        <position position="219"/>
    </location>
</feature>
<evidence type="ECO:0000256" key="4">
    <source>
        <dbReference type="ARBA" id="ARBA00022691"/>
    </source>
</evidence>
<feature type="transmembrane region" description="Helical" evidence="5">
    <location>
        <begin position="49"/>
        <end position="70"/>
    </location>
</feature>
<dbReference type="OrthoDB" id="66144at2759"/>
<protein>
    <recommendedName>
        <fullName evidence="8">ATP synthase subunit C lysine N-methyltransferase</fullName>
    </recommendedName>
</protein>
<reference evidence="6 7" key="1">
    <citation type="journal article" date="2007" name="Science">
        <title>Sea anemone genome reveals ancestral eumetazoan gene repertoire and genomic organization.</title>
        <authorList>
            <person name="Putnam N.H."/>
            <person name="Srivastava M."/>
            <person name="Hellsten U."/>
            <person name="Dirks B."/>
            <person name="Chapman J."/>
            <person name="Salamov A."/>
            <person name="Terry A."/>
            <person name="Shapiro H."/>
            <person name="Lindquist E."/>
            <person name="Kapitonov V.V."/>
            <person name="Jurka J."/>
            <person name="Genikhovich G."/>
            <person name="Grigoriev I.V."/>
            <person name="Lucas S.M."/>
            <person name="Steele R.E."/>
            <person name="Finnerty J.R."/>
            <person name="Technau U."/>
            <person name="Martindale M.Q."/>
            <person name="Rokhsar D.S."/>
        </authorList>
    </citation>
    <scope>NUCLEOTIDE SEQUENCE [LARGE SCALE GENOMIC DNA]</scope>
    <source>
        <strain evidence="7">CH2 X CH6</strain>
    </source>
</reference>
<evidence type="ECO:0000256" key="1">
    <source>
        <dbReference type="ARBA" id="ARBA00010633"/>
    </source>
</evidence>
<keyword evidence="5" id="KW-1133">Transmembrane helix</keyword>
<organism evidence="6 7">
    <name type="scientific">Nematostella vectensis</name>
    <name type="common">Starlet sea anemone</name>
    <dbReference type="NCBI Taxonomy" id="45351"/>
    <lineage>
        <taxon>Eukaryota</taxon>
        <taxon>Metazoa</taxon>
        <taxon>Cnidaria</taxon>
        <taxon>Anthozoa</taxon>
        <taxon>Hexacorallia</taxon>
        <taxon>Actiniaria</taxon>
        <taxon>Edwardsiidae</taxon>
        <taxon>Nematostella</taxon>
    </lineage>
</organism>
<evidence type="ECO:0008006" key="8">
    <source>
        <dbReference type="Google" id="ProtNLM"/>
    </source>
</evidence>
<keyword evidence="5" id="KW-0472">Membrane</keyword>
<keyword evidence="5" id="KW-0812">Transmembrane</keyword>
<dbReference type="Pfam" id="PF13489">
    <property type="entry name" value="Methyltransf_23"/>
    <property type="match status" value="1"/>
</dbReference>
<dbReference type="GO" id="GO:0032259">
    <property type="term" value="P:methylation"/>
    <property type="evidence" value="ECO:0007669"/>
    <property type="project" value="UniProtKB-KW"/>
</dbReference>
<dbReference type="OMA" id="NPWLVAY"/>
<name>A7SFW8_NEMVE</name>
<dbReference type="InterPro" id="IPR026170">
    <property type="entry name" value="FAM173A/B"/>
</dbReference>
<sequence length="219" mass="24079">MPSPFEPVEPGALNKISKSTSSDFAFLNDSSSQPTKSLHTSRSSVVGKVILGVTGAAVVGLVAVTTPFVLPALRKVCVPYVPATDKQIVNVLRMCRPGTLVDLGSGDGRVVIAAAKQGCQAHGVELNPWLVYYSRLQARLQGLHNKATFSRQDLWKVNLKHYDNIVIFGVSEMMPKLQVKIETEMGPDTHVIACRFPFNSWQVKDEVQEGIDSVWLYRK</sequence>
<gene>
    <name evidence="6" type="ORF">NEMVEDRAFT_v1g211655</name>
</gene>
<accession>A7SFW8</accession>
<dbReference type="PANTHER" id="PTHR13610:SF9">
    <property type="entry name" value="FI06469P"/>
    <property type="match status" value="1"/>
</dbReference>
<dbReference type="eggNOG" id="KOG4058">
    <property type="taxonomic scope" value="Eukaryota"/>
</dbReference>
<dbReference type="PhylomeDB" id="A7SFW8"/>
<dbReference type="SUPFAM" id="SSF53335">
    <property type="entry name" value="S-adenosyl-L-methionine-dependent methyltransferases"/>
    <property type="match status" value="1"/>
</dbReference>
<proteinExistence type="inferred from homology"/>
<dbReference type="GO" id="GO:0016279">
    <property type="term" value="F:protein-lysine N-methyltransferase activity"/>
    <property type="evidence" value="ECO:0000318"/>
    <property type="project" value="GO_Central"/>
</dbReference>
<evidence type="ECO:0000256" key="5">
    <source>
        <dbReference type="SAM" id="Phobius"/>
    </source>
</evidence>
<evidence type="ECO:0000256" key="2">
    <source>
        <dbReference type="ARBA" id="ARBA00022603"/>
    </source>
</evidence>
<dbReference type="Gene3D" id="3.40.50.150">
    <property type="entry name" value="Vaccinia Virus protein VP39"/>
    <property type="match status" value="1"/>
</dbReference>
<keyword evidence="4" id="KW-0949">S-adenosyl-L-methionine</keyword>
<dbReference type="HOGENOM" id="CLU_068443_4_0_1"/>
<keyword evidence="2" id="KW-0489">Methyltransferase</keyword>
<dbReference type="EMBL" id="DS469647">
    <property type="protein sequence ID" value="EDO37400.1"/>
    <property type="molecule type" value="Genomic_DNA"/>
</dbReference>
<dbReference type="GO" id="GO:0005739">
    <property type="term" value="C:mitochondrion"/>
    <property type="evidence" value="ECO:0000318"/>
    <property type="project" value="GO_Central"/>
</dbReference>
<dbReference type="AlphaFoldDB" id="A7SFW8"/>